<accession>A0A9W6QHK5</accession>
<evidence type="ECO:0000313" key="2">
    <source>
        <dbReference type="EMBL" id="GLW74963.1"/>
    </source>
</evidence>
<gene>
    <name evidence="2" type="ORF">Kpho02_72600</name>
</gene>
<dbReference type="AlphaFoldDB" id="A0A9W6QHK5"/>
<organism evidence="2 3">
    <name type="scientific">Kitasatospora phosalacinea</name>
    <dbReference type="NCBI Taxonomy" id="2065"/>
    <lineage>
        <taxon>Bacteria</taxon>
        <taxon>Bacillati</taxon>
        <taxon>Actinomycetota</taxon>
        <taxon>Actinomycetes</taxon>
        <taxon>Kitasatosporales</taxon>
        <taxon>Streptomycetaceae</taxon>
        <taxon>Kitasatospora</taxon>
    </lineage>
</organism>
<feature type="region of interest" description="Disordered" evidence="1">
    <location>
        <begin position="60"/>
        <end position="95"/>
    </location>
</feature>
<comment type="caution">
    <text evidence="2">The sequence shown here is derived from an EMBL/GenBank/DDBJ whole genome shotgun (WGS) entry which is preliminary data.</text>
</comment>
<dbReference type="EMBL" id="BSSA01000043">
    <property type="protein sequence ID" value="GLW74963.1"/>
    <property type="molecule type" value="Genomic_DNA"/>
</dbReference>
<name>A0A9W6QHK5_9ACTN</name>
<sequence>MLPAFAMTDDVPAALADITEDLDAAAHRLDEVAEQLGRGERDDPGTEAAGVVEAVDAQVVVDSTDDPGTSGSWGEPAGTPRDQPGPLPQPQHRSTSDFFANNANKRLNPGAIMRLADVARRDPRVVEELETSIQAAVYSFDANEVLHTAELLQRVKDESRSLELLRHELFTAGRALPSRFWTH</sequence>
<evidence type="ECO:0000256" key="1">
    <source>
        <dbReference type="SAM" id="MobiDB-lite"/>
    </source>
</evidence>
<protein>
    <submittedName>
        <fullName evidence="2">Uncharacterized protein</fullName>
    </submittedName>
</protein>
<reference evidence="2" key="1">
    <citation type="submission" date="2023-02" db="EMBL/GenBank/DDBJ databases">
        <title>Kitasatospora phosalacinea NBRC 14627.</title>
        <authorList>
            <person name="Ichikawa N."/>
            <person name="Sato H."/>
            <person name="Tonouchi N."/>
        </authorList>
    </citation>
    <scope>NUCLEOTIDE SEQUENCE</scope>
    <source>
        <strain evidence="2">NBRC 14627</strain>
    </source>
</reference>
<proteinExistence type="predicted"/>
<dbReference type="Proteomes" id="UP001165041">
    <property type="component" value="Unassembled WGS sequence"/>
</dbReference>
<evidence type="ECO:0000313" key="3">
    <source>
        <dbReference type="Proteomes" id="UP001165041"/>
    </source>
</evidence>